<dbReference type="InterPro" id="IPR050267">
    <property type="entry name" value="Anti-sigma-factor_SerPK"/>
</dbReference>
<dbReference type="CDD" id="cd16936">
    <property type="entry name" value="HATPase_RsbW-like"/>
    <property type="match status" value="1"/>
</dbReference>
<proteinExistence type="predicted"/>
<reference evidence="4" key="2">
    <citation type="submission" date="2022-05" db="EMBL/GenBank/DDBJ databases">
        <authorList>
            <person name="Kim J.-S."/>
            <person name="Lee K."/>
            <person name="Suh M."/>
            <person name="Eom M."/>
            <person name="Kim J.-S."/>
            <person name="Kim D.-S."/>
            <person name="Ko S.-H."/>
            <person name="Shin Y."/>
            <person name="Lee J.-S."/>
        </authorList>
    </citation>
    <scope>NUCLEOTIDE SEQUENCE</scope>
    <source>
        <strain evidence="4">N237</strain>
    </source>
</reference>
<keyword evidence="1" id="KW-0808">Transferase</keyword>
<evidence type="ECO:0000313" key="5">
    <source>
        <dbReference type="Proteomes" id="UP001056336"/>
    </source>
</evidence>
<keyword evidence="4" id="KW-0547">Nucleotide-binding</keyword>
<dbReference type="PANTHER" id="PTHR35526">
    <property type="entry name" value="ANTI-SIGMA-F FACTOR RSBW-RELATED"/>
    <property type="match status" value="1"/>
</dbReference>
<keyword evidence="5" id="KW-1185">Reference proteome</keyword>
<name>A0ABY4QZF4_9ACTN</name>
<gene>
    <name evidence="4" type="ORF">M6D93_01020</name>
</gene>
<dbReference type="Proteomes" id="UP001056336">
    <property type="component" value="Chromosome"/>
</dbReference>
<dbReference type="Gene3D" id="3.30.565.10">
    <property type="entry name" value="Histidine kinase-like ATPase, C-terminal domain"/>
    <property type="match status" value="1"/>
</dbReference>
<feature type="domain" description="Histidine kinase/HSP90-like ATPase" evidence="3">
    <location>
        <begin position="25"/>
        <end position="133"/>
    </location>
</feature>
<sequence length="156" mass="16260">MDQAVVEEGEHVPTLWVRHATPSAGLARRSISEALRVAGADEADCLDAALIASELVGNAVRHAPPLPSGHLSVEWVLTTDTYTIAVTDGGAIHELTVSDASVWDTSGRGLAIVAAVTEDWGVRNDDGRTTVWARGRLSTPVTPPASSPPSALYATG</sequence>
<dbReference type="PANTHER" id="PTHR35526:SF3">
    <property type="entry name" value="ANTI-SIGMA-F FACTOR RSBW"/>
    <property type="match status" value="1"/>
</dbReference>
<dbReference type="InterPro" id="IPR003594">
    <property type="entry name" value="HATPase_dom"/>
</dbReference>
<dbReference type="RefSeq" id="WP_249772253.1">
    <property type="nucleotide sequence ID" value="NZ_CP097332.1"/>
</dbReference>
<dbReference type="EMBL" id="CP097332">
    <property type="protein sequence ID" value="UQX88597.1"/>
    <property type="molecule type" value="Genomic_DNA"/>
</dbReference>
<evidence type="ECO:0000259" key="3">
    <source>
        <dbReference type="Pfam" id="PF13581"/>
    </source>
</evidence>
<dbReference type="GO" id="GO:0005524">
    <property type="term" value="F:ATP binding"/>
    <property type="evidence" value="ECO:0007669"/>
    <property type="project" value="UniProtKB-KW"/>
</dbReference>
<keyword evidence="4" id="KW-0067">ATP-binding</keyword>
<evidence type="ECO:0000256" key="1">
    <source>
        <dbReference type="ARBA" id="ARBA00022527"/>
    </source>
</evidence>
<evidence type="ECO:0000256" key="2">
    <source>
        <dbReference type="SAM" id="MobiDB-lite"/>
    </source>
</evidence>
<evidence type="ECO:0000313" key="4">
    <source>
        <dbReference type="EMBL" id="UQX88597.1"/>
    </source>
</evidence>
<dbReference type="Pfam" id="PF13581">
    <property type="entry name" value="HATPase_c_2"/>
    <property type="match status" value="1"/>
</dbReference>
<organism evidence="4 5">
    <name type="scientific">Jatrophihabitans telluris</name>
    <dbReference type="NCBI Taxonomy" id="2038343"/>
    <lineage>
        <taxon>Bacteria</taxon>
        <taxon>Bacillati</taxon>
        <taxon>Actinomycetota</taxon>
        <taxon>Actinomycetes</taxon>
        <taxon>Jatrophihabitantales</taxon>
        <taxon>Jatrophihabitantaceae</taxon>
        <taxon>Jatrophihabitans</taxon>
    </lineage>
</organism>
<keyword evidence="1" id="KW-0723">Serine/threonine-protein kinase</keyword>
<reference evidence="4" key="1">
    <citation type="journal article" date="2018" name="Int. J. Syst. Evol. Microbiol.">
        <title>Jatrophihabitans telluris sp. nov., isolated from sediment soil of lava forest wetlands and the emended description of the genus Jatrophihabitans.</title>
        <authorList>
            <person name="Lee K.C."/>
            <person name="Suh M.K."/>
            <person name="Eom M.K."/>
            <person name="Kim K.K."/>
            <person name="Kim J.S."/>
            <person name="Kim D.S."/>
            <person name="Ko S.H."/>
            <person name="Shin Y.K."/>
            <person name="Lee J.S."/>
        </authorList>
    </citation>
    <scope>NUCLEOTIDE SEQUENCE</scope>
    <source>
        <strain evidence="4">N237</strain>
    </source>
</reference>
<dbReference type="SUPFAM" id="SSF55874">
    <property type="entry name" value="ATPase domain of HSP90 chaperone/DNA topoisomerase II/histidine kinase"/>
    <property type="match status" value="1"/>
</dbReference>
<protein>
    <submittedName>
        <fullName evidence="4">ATP-binding protein</fullName>
    </submittedName>
</protein>
<dbReference type="InterPro" id="IPR036890">
    <property type="entry name" value="HATPase_C_sf"/>
</dbReference>
<feature type="region of interest" description="Disordered" evidence="2">
    <location>
        <begin position="137"/>
        <end position="156"/>
    </location>
</feature>
<keyword evidence="1" id="KW-0418">Kinase</keyword>
<accession>A0ABY4QZF4</accession>